<dbReference type="STRING" id="1797593.A3A65_04640"/>
<evidence type="ECO:0000313" key="2">
    <source>
        <dbReference type="Proteomes" id="UP000176723"/>
    </source>
</evidence>
<dbReference type="AlphaFoldDB" id="A0A1G1W451"/>
<dbReference type="Proteomes" id="UP000176723">
    <property type="component" value="Unassembled WGS sequence"/>
</dbReference>
<sequence>MPKDDLFTSPTSGKMALDEVVSEITRFLHEEPESRYRVVIGTDSQDRRTNGVKFTNFVTAIVVHRIGKGGRYFWRNGHARHMNSLRQKIHTETLRSIEVAQIVVPKLNAKLNGKENWEIEIHIDVGRSGDTREMIKEVVGMVIGNGYTAKTKPESYGASAVADKHA</sequence>
<name>A0A1G1W451_9BACT</name>
<reference evidence="1 2" key="1">
    <citation type="journal article" date="2016" name="Nat. Commun.">
        <title>Thousands of microbial genomes shed light on interconnected biogeochemical processes in an aquifer system.</title>
        <authorList>
            <person name="Anantharaman K."/>
            <person name="Brown C.T."/>
            <person name="Hug L.A."/>
            <person name="Sharon I."/>
            <person name="Castelle C.J."/>
            <person name="Probst A.J."/>
            <person name="Thomas B.C."/>
            <person name="Singh A."/>
            <person name="Wilkins M.J."/>
            <person name="Karaoz U."/>
            <person name="Brodie E.L."/>
            <person name="Williams K.H."/>
            <person name="Hubbard S.S."/>
            <person name="Banfield J.F."/>
        </authorList>
    </citation>
    <scope>NUCLEOTIDE SEQUENCE [LARGE SCALE GENOMIC DNA]</scope>
</reference>
<dbReference type="InterPro" id="IPR007405">
    <property type="entry name" value="Phage_KVP40_Orf299"/>
</dbReference>
<dbReference type="PANTHER" id="PTHR39961:SF1">
    <property type="entry name" value="DUF458 DOMAIN-CONTAINING PROTEIN"/>
    <property type="match status" value="1"/>
</dbReference>
<evidence type="ECO:0000313" key="1">
    <source>
        <dbReference type="EMBL" id="OGY22413.1"/>
    </source>
</evidence>
<proteinExistence type="predicted"/>
<dbReference type="EMBL" id="MHCL01000003">
    <property type="protein sequence ID" value="OGY22413.1"/>
    <property type="molecule type" value="Genomic_DNA"/>
</dbReference>
<accession>A0A1G1W451</accession>
<gene>
    <name evidence="1" type="ORF">A3A65_04640</name>
</gene>
<dbReference type="PANTHER" id="PTHR39961">
    <property type="entry name" value="HYPOTHETICAL CYTOSOLIC PROTEIN"/>
    <property type="match status" value="1"/>
</dbReference>
<organism evidence="1 2">
    <name type="scientific">Candidatus Chisholmbacteria bacterium RIFCSPLOWO2_01_FULL_49_14</name>
    <dbReference type="NCBI Taxonomy" id="1797593"/>
    <lineage>
        <taxon>Bacteria</taxon>
        <taxon>Candidatus Chisholmiibacteriota</taxon>
    </lineage>
</organism>
<comment type="caution">
    <text evidence="1">The sequence shown here is derived from an EMBL/GenBank/DDBJ whole genome shotgun (WGS) entry which is preliminary data.</text>
</comment>
<evidence type="ECO:0008006" key="3">
    <source>
        <dbReference type="Google" id="ProtNLM"/>
    </source>
</evidence>
<protein>
    <recommendedName>
        <fullName evidence="3">DUF458 domain-containing protein</fullName>
    </recommendedName>
</protein>
<dbReference type="Pfam" id="PF04308">
    <property type="entry name" value="RNaseH_like"/>
    <property type="match status" value="1"/>
</dbReference>